<dbReference type="STRING" id="2064.TR51_30275"/>
<keyword evidence="2" id="KW-1133">Transmembrane helix</keyword>
<dbReference type="OrthoDB" id="3852193at2"/>
<keyword evidence="2" id="KW-0472">Membrane</keyword>
<protein>
    <submittedName>
        <fullName evidence="3">Uncharacterized protein</fullName>
    </submittedName>
</protein>
<accession>A0A0D0N4N5</accession>
<gene>
    <name evidence="3" type="ORF">TR51_30275</name>
</gene>
<keyword evidence="2" id="KW-0812">Transmembrane</keyword>
<organism evidence="3 4">
    <name type="scientific">Kitasatospora griseola</name>
    <name type="common">Streptomyces griseolosporeus</name>
    <dbReference type="NCBI Taxonomy" id="2064"/>
    <lineage>
        <taxon>Bacteria</taxon>
        <taxon>Bacillati</taxon>
        <taxon>Actinomycetota</taxon>
        <taxon>Actinomycetes</taxon>
        <taxon>Kitasatosporales</taxon>
        <taxon>Streptomycetaceae</taxon>
        <taxon>Kitasatospora</taxon>
    </lineage>
</organism>
<feature type="region of interest" description="Disordered" evidence="1">
    <location>
        <begin position="1"/>
        <end position="72"/>
    </location>
</feature>
<evidence type="ECO:0000313" key="4">
    <source>
        <dbReference type="Proteomes" id="UP000032066"/>
    </source>
</evidence>
<dbReference type="Proteomes" id="UP000032066">
    <property type="component" value="Unassembled WGS sequence"/>
</dbReference>
<comment type="caution">
    <text evidence="3">The sequence shown here is derived from an EMBL/GenBank/DDBJ whole genome shotgun (WGS) entry which is preliminary data.</text>
</comment>
<evidence type="ECO:0000256" key="2">
    <source>
        <dbReference type="SAM" id="Phobius"/>
    </source>
</evidence>
<dbReference type="PATRIC" id="fig|2064.6.peg.6426"/>
<feature type="transmembrane region" description="Helical" evidence="2">
    <location>
        <begin position="96"/>
        <end position="116"/>
    </location>
</feature>
<name>A0A0D0N4N5_KITGR</name>
<keyword evidence="4" id="KW-1185">Reference proteome</keyword>
<reference evidence="3 4" key="1">
    <citation type="submission" date="2015-02" db="EMBL/GenBank/DDBJ databases">
        <title>Draft genome sequence of Kitasatospora griseola MF730-N6, a bafilomycin, terpentecin and satosporin producer.</title>
        <authorList>
            <person name="Arens J.C."/>
            <person name="Haltli B."/>
            <person name="Kerr R.G."/>
        </authorList>
    </citation>
    <scope>NUCLEOTIDE SEQUENCE [LARGE SCALE GENOMIC DNA]</scope>
    <source>
        <strain evidence="3 4">MF730-N6</strain>
    </source>
</reference>
<dbReference type="EMBL" id="JXZB01000004">
    <property type="protein sequence ID" value="KIQ63080.1"/>
    <property type="molecule type" value="Genomic_DNA"/>
</dbReference>
<dbReference type="AlphaFoldDB" id="A0A0D0N4N5"/>
<proteinExistence type="predicted"/>
<evidence type="ECO:0000256" key="1">
    <source>
        <dbReference type="SAM" id="MobiDB-lite"/>
    </source>
</evidence>
<feature type="compositionally biased region" description="Low complexity" evidence="1">
    <location>
        <begin position="1"/>
        <end position="18"/>
    </location>
</feature>
<sequence length="317" mass="33392">MSTESTGAAEPGAAAAVPSEPPTAIPPAPTEAPASATADAPSDTLSEASEASEASEPTEQTAPAEGFEQTEGFEQVETLAAGEEPTRRKRKLGVGALLLIAVVAGPVIGGAIGYGIQAARPATPLPELVAPKLTYSAERVDPKALAAAGPQPLNIDGDLRELLIKRPDGTKDLFLGDGDGWMTADDQAETFGDSAEAFNNLLSSGFRRQAAVGWSVDDTQYRVNLMQYKPESAAGAISAMVPRTSGMDLSKIPGNDDSMVMVAQEATTYARSTEKYYWAEALARKGTVLMFVSVHSKNPVDRSQLEDIAKRQWERLA</sequence>
<evidence type="ECO:0000313" key="3">
    <source>
        <dbReference type="EMBL" id="KIQ63080.1"/>
    </source>
</evidence>
<feature type="compositionally biased region" description="Low complexity" evidence="1">
    <location>
        <begin position="31"/>
        <end position="55"/>
    </location>
</feature>
<feature type="compositionally biased region" description="Pro residues" evidence="1">
    <location>
        <begin position="19"/>
        <end position="30"/>
    </location>
</feature>
<dbReference type="RefSeq" id="WP_043915426.1">
    <property type="nucleotide sequence ID" value="NZ_JXZB01000004.1"/>
</dbReference>